<name>A0A5C4TK03_FRUSA</name>
<evidence type="ECO:0000313" key="3">
    <source>
        <dbReference type="Proteomes" id="UP000313312"/>
    </source>
</evidence>
<dbReference type="Proteomes" id="UP000313312">
    <property type="component" value="Unassembled WGS sequence"/>
</dbReference>
<dbReference type="RefSeq" id="WP_081462423.1">
    <property type="nucleotide sequence ID" value="NZ_BAAAXT010000003.1"/>
</dbReference>
<gene>
    <name evidence="2" type="ORF">DID87_05180</name>
</gene>
<evidence type="ECO:0000313" key="2">
    <source>
        <dbReference type="EMBL" id="TNK90184.1"/>
    </source>
</evidence>
<proteinExistence type="predicted"/>
<protein>
    <submittedName>
        <fullName evidence="2">SHOCT domain-containing protein</fullName>
    </submittedName>
</protein>
<dbReference type="InterPro" id="IPR018649">
    <property type="entry name" value="SHOCT"/>
</dbReference>
<reference evidence="2 3" key="1">
    <citation type="submission" date="2018-05" db="EMBL/GenBank/DDBJ databases">
        <title>Lactobacillus sanfranciscensis Ah4 draft denome sequence.</title>
        <authorList>
            <person name="Zhang G."/>
        </authorList>
    </citation>
    <scope>NUCLEOTIDE SEQUENCE [LARGE SCALE GENOMIC DNA]</scope>
    <source>
        <strain evidence="2 3">Ah4</strain>
    </source>
</reference>
<dbReference type="AlphaFoldDB" id="A0A5C4TK03"/>
<evidence type="ECO:0000259" key="1">
    <source>
        <dbReference type="Pfam" id="PF09851"/>
    </source>
</evidence>
<dbReference type="EMBL" id="QFCR01000015">
    <property type="protein sequence ID" value="TNK90184.1"/>
    <property type="molecule type" value="Genomic_DNA"/>
</dbReference>
<organism evidence="2 3">
    <name type="scientific">Fructilactobacillus sanfranciscensis</name>
    <name type="common">Lactobacillus sanfranciscensis</name>
    <dbReference type="NCBI Taxonomy" id="1625"/>
    <lineage>
        <taxon>Bacteria</taxon>
        <taxon>Bacillati</taxon>
        <taxon>Bacillota</taxon>
        <taxon>Bacilli</taxon>
        <taxon>Lactobacillales</taxon>
        <taxon>Lactobacillaceae</taxon>
        <taxon>Fructilactobacillus</taxon>
    </lineage>
</organism>
<feature type="domain" description="SHOCT" evidence="1">
    <location>
        <begin position="27"/>
        <end position="53"/>
    </location>
</feature>
<dbReference type="GeneID" id="93161084"/>
<dbReference type="Pfam" id="PF09851">
    <property type="entry name" value="SHOCT"/>
    <property type="match status" value="1"/>
</dbReference>
<sequence length="55" mass="6397">MITISIIIILVFLYLKHRNNKKNSATELINLKKLLDKGVITQEEFDKKKKDILGL</sequence>
<accession>A0A5C4TK03</accession>
<comment type="caution">
    <text evidence="2">The sequence shown here is derived from an EMBL/GenBank/DDBJ whole genome shotgun (WGS) entry which is preliminary data.</text>
</comment>